<evidence type="ECO:0000313" key="2">
    <source>
        <dbReference type="Proteomes" id="UP000824782"/>
    </source>
</evidence>
<protein>
    <submittedName>
        <fullName evidence="1">Uncharacterized protein</fullName>
    </submittedName>
</protein>
<keyword evidence="2" id="KW-1185">Reference proteome</keyword>
<evidence type="ECO:0000313" key="1">
    <source>
        <dbReference type="EMBL" id="KAG8584196.1"/>
    </source>
</evidence>
<sequence length="82" mass="9496">MRVSYYQVPKTKPSGRPCGPIVPKTYSRQTSNRSVYKIPILNNVLDSPEWKTMLLHKGLWDSGLQYCAIYRDMIMVPLHVNN</sequence>
<comment type="caution">
    <text evidence="1">The sequence shown here is derived from an EMBL/GenBank/DDBJ whole genome shotgun (WGS) entry which is preliminary data.</text>
</comment>
<name>A0AAV7CHR0_ENGPU</name>
<accession>A0AAV7CHR0</accession>
<proteinExistence type="predicted"/>
<dbReference type="AlphaFoldDB" id="A0AAV7CHR0"/>
<dbReference type="EMBL" id="WNYA01000003">
    <property type="protein sequence ID" value="KAG8584196.1"/>
    <property type="molecule type" value="Genomic_DNA"/>
</dbReference>
<organism evidence="1 2">
    <name type="scientific">Engystomops pustulosus</name>
    <name type="common">Tungara frog</name>
    <name type="synonym">Physalaemus pustulosus</name>
    <dbReference type="NCBI Taxonomy" id="76066"/>
    <lineage>
        <taxon>Eukaryota</taxon>
        <taxon>Metazoa</taxon>
        <taxon>Chordata</taxon>
        <taxon>Craniata</taxon>
        <taxon>Vertebrata</taxon>
        <taxon>Euteleostomi</taxon>
        <taxon>Amphibia</taxon>
        <taxon>Batrachia</taxon>
        <taxon>Anura</taxon>
        <taxon>Neobatrachia</taxon>
        <taxon>Hyloidea</taxon>
        <taxon>Leptodactylidae</taxon>
        <taxon>Leiuperinae</taxon>
        <taxon>Engystomops</taxon>
    </lineage>
</organism>
<gene>
    <name evidence="1" type="ORF">GDO81_008728</name>
</gene>
<reference evidence="1" key="1">
    <citation type="thesis" date="2020" institute="ProQuest LLC" country="789 East Eisenhower Parkway, Ann Arbor, MI, USA">
        <title>Comparative Genomics and Chromosome Evolution.</title>
        <authorList>
            <person name="Mudd A.B."/>
        </authorList>
    </citation>
    <scope>NUCLEOTIDE SEQUENCE</scope>
    <source>
        <strain evidence="1">237g6f4</strain>
        <tissue evidence="1">Blood</tissue>
    </source>
</reference>
<dbReference type="Proteomes" id="UP000824782">
    <property type="component" value="Unassembled WGS sequence"/>
</dbReference>